<keyword evidence="2" id="KW-0695">RNA-directed DNA polymerase</keyword>
<dbReference type="Proteomes" id="UP000034849">
    <property type="component" value="Unassembled WGS sequence"/>
</dbReference>
<dbReference type="InterPro" id="IPR051083">
    <property type="entry name" value="GrpII_Intron_Splice-Mob/Def"/>
</dbReference>
<gene>
    <name evidence="2" type="ORF">US42_C0014G0053</name>
</gene>
<keyword evidence="2" id="KW-0808">Transferase</keyword>
<dbReference type="GO" id="GO:0003964">
    <property type="term" value="F:RNA-directed DNA polymerase activity"/>
    <property type="evidence" value="ECO:0007669"/>
    <property type="project" value="UniProtKB-KW"/>
</dbReference>
<dbReference type="InterPro" id="IPR000477">
    <property type="entry name" value="RT_dom"/>
</dbReference>
<accession>A0A0G0JGB9</accession>
<dbReference type="CDD" id="cd01651">
    <property type="entry name" value="RT_G2_intron"/>
    <property type="match status" value="1"/>
</dbReference>
<sequence>MPQQITLFEQNQNGQIITPLGGGLKSIQIIRKIQLIHTYNDIINLENLCLAWKEFILGRKKKNDVLKFSDNLMDNIVTLHEDLASKIYQHGGYENFYVNDPKRRHIHKAAVCDRLLHHAIYRILYPFFDRTFIDNSFSCRKNKGLHKALNKFREMFCKVSKNNHRAYWVLKCDIKKFFDSIDHKILLDILSEYISDKDVIWLLENVVESYSTTPATPLEPLLGNRGTTGLPLGNLTSQLFANVFMNVFDQFVKHKLKVKYYVRYADDFVFLSNDRQYLESIIPVIRNFLVEKLKLTLHPNKIFLQTITSGIDFLGWKHFVGHRVLRKTTRKRMLRRIKENHTNETLQSYLGLLSHGNGGKVKEQLLNEYWFNKNL</sequence>
<name>A0A0G0JGB9_9BACT</name>
<dbReference type="EMBL" id="LBSX01000014">
    <property type="protein sequence ID" value="KKQ27156.1"/>
    <property type="molecule type" value="Genomic_DNA"/>
</dbReference>
<evidence type="ECO:0000259" key="1">
    <source>
        <dbReference type="PROSITE" id="PS50878"/>
    </source>
</evidence>
<organism evidence="2 3">
    <name type="scientific">Candidatus Magasanikbacteria bacterium GW2011_GWC2_37_14</name>
    <dbReference type="NCBI Taxonomy" id="1619046"/>
    <lineage>
        <taxon>Bacteria</taxon>
        <taxon>Candidatus Magasanikiibacteriota</taxon>
    </lineage>
</organism>
<dbReference type="PANTHER" id="PTHR34047:SF8">
    <property type="entry name" value="PROTEIN YKFC"/>
    <property type="match status" value="1"/>
</dbReference>
<proteinExistence type="predicted"/>
<feature type="domain" description="Reverse transcriptase" evidence="1">
    <location>
        <begin position="87"/>
        <end position="354"/>
    </location>
</feature>
<dbReference type="Pfam" id="PF00078">
    <property type="entry name" value="RVT_1"/>
    <property type="match status" value="1"/>
</dbReference>
<keyword evidence="2" id="KW-0548">Nucleotidyltransferase</keyword>
<evidence type="ECO:0000313" key="2">
    <source>
        <dbReference type="EMBL" id="KKQ27156.1"/>
    </source>
</evidence>
<reference evidence="2 3" key="1">
    <citation type="journal article" date="2015" name="Nature">
        <title>rRNA introns, odd ribosomes, and small enigmatic genomes across a large radiation of phyla.</title>
        <authorList>
            <person name="Brown C.T."/>
            <person name="Hug L.A."/>
            <person name="Thomas B.C."/>
            <person name="Sharon I."/>
            <person name="Castelle C.J."/>
            <person name="Singh A."/>
            <person name="Wilkins M.J."/>
            <person name="Williams K.H."/>
            <person name="Banfield J.F."/>
        </authorList>
    </citation>
    <scope>NUCLEOTIDE SEQUENCE [LARGE SCALE GENOMIC DNA]</scope>
</reference>
<comment type="caution">
    <text evidence="2">The sequence shown here is derived from an EMBL/GenBank/DDBJ whole genome shotgun (WGS) entry which is preliminary data.</text>
</comment>
<dbReference type="PROSITE" id="PS50878">
    <property type="entry name" value="RT_POL"/>
    <property type="match status" value="1"/>
</dbReference>
<dbReference type="PATRIC" id="fig|1619046.3.peg.873"/>
<evidence type="ECO:0000313" key="3">
    <source>
        <dbReference type="Proteomes" id="UP000034849"/>
    </source>
</evidence>
<dbReference type="AlphaFoldDB" id="A0A0G0JGB9"/>
<dbReference type="SUPFAM" id="SSF56672">
    <property type="entry name" value="DNA/RNA polymerases"/>
    <property type="match status" value="1"/>
</dbReference>
<dbReference type="InterPro" id="IPR043502">
    <property type="entry name" value="DNA/RNA_pol_sf"/>
</dbReference>
<dbReference type="PANTHER" id="PTHR34047">
    <property type="entry name" value="NUCLEAR INTRON MATURASE 1, MITOCHONDRIAL-RELATED"/>
    <property type="match status" value="1"/>
</dbReference>
<protein>
    <submittedName>
        <fullName evidence="2">Retron-type reverse transcriptase</fullName>
    </submittedName>
</protein>